<dbReference type="PANTHER" id="PTHR34547:SF1">
    <property type="entry name" value="YACP-LIKE NYN DOMAIN PROTEIN"/>
    <property type="match status" value="1"/>
</dbReference>
<dbReference type="PANTHER" id="PTHR34547">
    <property type="entry name" value="YACP-LIKE NYN DOMAIN PROTEIN"/>
    <property type="match status" value="1"/>
</dbReference>
<evidence type="ECO:0000313" key="2">
    <source>
        <dbReference type="Proteomes" id="UP001431693"/>
    </source>
</evidence>
<organism evidence="1 2">
    <name type="scientific">Kribbibacterium absianum</name>
    <dbReference type="NCBI Taxonomy" id="3044210"/>
    <lineage>
        <taxon>Bacteria</taxon>
        <taxon>Bacillati</taxon>
        <taxon>Actinomycetota</taxon>
        <taxon>Coriobacteriia</taxon>
        <taxon>Coriobacteriales</taxon>
        <taxon>Kribbibacteriaceae</taxon>
        <taxon>Kribbibacterium</taxon>
    </lineage>
</organism>
<reference evidence="1" key="1">
    <citation type="submission" date="2023-05" db="EMBL/GenBank/DDBJ databases">
        <title>[olsenella] sp. nov., isolated from a pig farm feces dump.</title>
        <authorList>
            <person name="Chang Y.-H."/>
        </authorList>
    </citation>
    <scope>NUCLEOTIDE SEQUENCE</scope>
    <source>
        <strain evidence="1">YH-ols2217</strain>
    </source>
</reference>
<proteinExistence type="predicted"/>
<gene>
    <name evidence="1" type="ORF">QJ043_05985</name>
</gene>
<dbReference type="RefSeq" id="WP_283712755.1">
    <property type="nucleotide sequence ID" value="NZ_JASJEW010000002.1"/>
</dbReference>
<sequence>MARRRKLPLLAVDGYNLLHATPRYAALVREGVGGRSGASRASLPSDPMTRADRAYNLSSDPYEGAREAMVADVAAYAQGDYDAVLVFDGANNVSDARPDTSRAGVRVVFSRTGQSADAVIERLVTQAKEEGREAVVVTSDSTIRATVHGDHVSFLSSDLIARDLGVMNAGIEQEREERSYARLRVSDRLDPETRAKLDALRGCRS</sequence>
<dbReference type="Pfam" id="PF05991">
    <property type="entry name" value="NYN_YacP"/>
    <property type="match status" value="1"/>
</dbReference>
<evidence type="ECO:0000313" key="1">
    <source>
        <dbReference type="EMBL" id="MDJ1129630.1"/>
    </source>
</evidence>
<dbReference type="Proteomes" id="UP001431693">
    <property type="component" value="Unassembled WGS sequence"/>
</dbReference>
<comment type="caution">
    <text evidence="1">The sequence shown here is derived from an EMBL/GenBank/DDBJ whole genome shotgun (WGS) entry which is preliminary data.</text>
</comment>
<dbReference type="InterPro" id="IPR010298">
    <property type="entry name" value="YacP-like"/>
</dbReference>
<dbReference type="EMBL" id="JASJEX010000003">
    <property type="protein sequence ID" value="MDJ1129630.1"/>
    <property type="molecule type" value="Genomic_DNA"/>
</dbReference>
<accession>A0ABT6ZKS2</accession>
<name>A0ABT6ZKS2_9ACTN</name>
<keyword evidence="2" id="KW-1185">Reference proteome</keyword>
<protein>
    <submittedName>
        <fullName evidence="1">NYN domain-containing protein</fullName>
    </submittedName>
</protein>